<dbReference type="InterPro" id="IPR050810">
    <property type="entry name" value="Bact_Secretion_Sys_Channel"/>
</dbReference>
<dbReference type="Proteomes" id="UP000217994">
    <property type="component" value="Unassembled WGS sequence"/>
</dbReference>
<dbReference type="GO" id="GO:0009297">
    <property type="term" value="P:pilus assembly"/>
    <property type="evidence" value="ECO:0007669"/>
    <property type="project" value="InterPro"/>
</dbReference>
<feature type="region of interest" description="Disordered" evidence="4">
    <location>
        <begin position="230"/>
        <end position="261"/>
    </location>
</feature>
<dbReference type="InterPro" id="IPR004846">
    <property type="entry name" value="T2SS/T3SS_dom"/>
</dbReference>
<comment type="subcellular location">
    <subcellularLocation>
        <location evidence="1">Membrane</location>
    </subcellularLocation>
</comment>
<dbReference type="InterPro" id="IPR011514">
    <property type="entry name" value="Secretin_N_2"/>
</dbReference>
<dbReference type="Pfam" id="PF07655">
    <property type="entry name" value="Secretin_N_2"/>
    <property type="match status" value="1"/>
</dbReference>
<feature type="domain" description="Type II/III secretion system secretin-like" evidence="5">
    <location>
        <begin position="404"/>
        <end position="544"/>
    </location>
</feature>
<dbReference type="GeneID" id="69003205"/>
<proteinExistence type="predicted"/>
<keyword evidence="2" id="KW-0732">Signal</keyword>
<dbReference type="EMBL" id="MTZU01000071">
    <property type="protein sequence ID" value="PCE30065.1"/>
    <property type="molecule type" value="Genomic_DNA"/>
</dbReference>
<dbReference type="GO" id="GO:0019867">
    <property type="term" value="C:outer membrane"/>
    <property type="evidence" value="ECO:0007669"/>
    <property type="project" value="InterPro"/>
</dbReference>
<sequence>MKKGSTAIALSALALSACNTMQRDVDRGSDAARDQIGNYSRMTTIQTASSNVRVVQRVTGAWLGGRAVPMTSDATLPEIFRRNDFQFQFKDGPGDLMLLAERLTKLTGIPVRVQPDALMPLSAFMGDKGSSGAGGTPAAASGAPAGAALPPLPSPAAGGALAAGLSATTSGGRPDDTKYGMNYVGTLQGFLELTCAHGGLSWDYHDGVITVRRFVTKVLSLKALPGSSGFDASLGRDGQTQTGTQSSGGTQTAQNTGGYSSNTKIKMDSTYSVWTSVEGQIKAVKTPPGRYWISEATGTITVTDTKAAVDEMSRIIDHENALLTRQIAMRVEVLSVKLTGGQQYGIDWSVVFNKVTNMVPWALTFSSPQSLVASAAGSLGVSVLAPTNGGTASTWSGSQAMFNALQEYGRVKVVTTANAMTVNRQPVPVAITQQTGYLAQISPAPAGASGNTGGTPGLLPGTVTTGFMLNLLPTILDSNSILLQFSMGISTLDRLDKQSSGSGNNIQSIQTPTISSTDFLQKVALRPGDTLVLSGYEREQGQYDKRTLADGAPVGFGGSFNGSTAREAVVILVTPVVTEGAI</sequence>
<evidence type="ECO:0000259" key="5">
    <source>
        <dbReference type="Pfam" id="PF00263"/>
    </source>
</evidence>
<dbReference type="AlphaFoldDB" id="A0A2A4FAA5"/>
<dbReference type="NCBIfam" id="TIGR02520">
    <property type="entry name" value="pilus_B_mal_scr"/>
    <property type="match status" value="1"/>
</dbReference>
<gene>
    <name evidence="7" type="ORF">BZL54_23150</name>
</gene>
<dbReference type="Pfam" id="PF00263">
    <property type="entry name" value="Secretin"/>
    <property type="match status" value="1"/>
</dbReference>
<dbReference type="RefSeq" id="WP_157721124.1">
    <property type="nucleotide sequence ID" value="NZ_CP020738.1"/>
</dbReference>
<dbReference type="PROSITE" id="PS51257">
    <property type="entry name" value="PROKAR_LIPOPROTEIN"/>
    <property type="match status" value="1"/>
</dbReference>
<reference evidence="7 8" key="1">
    <citation type="submission" date="2017-01" db="EMBL/GenBank/DDBJ databases">
        <title>Whole-Genome Shotgun Sequencing of Two beta-Proteobacterial Species in Search of the Bulgecin Biosynthetic Cluster.</title>
        <authorList>
            <person name="Horsman M.E."/>
            <person name="Marous D.R."/>
            <person name="Li R."/>
            <person name="Oliver R.A."/>
            <person name="Byun B."/>
            <person name="Emrich S.J."/>
            <person name="Boggess B."/>
            <person name="Townsend C.A."/>
            <person name="Mobashery S."/>
        </authorList>
    </citation>
    <scope>NUCLEOTIDE SEQUENCE [LARGE SCALE GENOMIC DNA]</scope>
    <source>
        <strain evidence="7 8">ATCC 31433</strain>
    </source>
</reference>
<evidence type="ECO:0000256" key="4">
    <source>
        <dbReference type="SAM" id="MobiDB-lite"/>
    </source>
</evidence>
<evidence type="ECO:0000256" key="1">
    <source>
        <dbReference type="ARBA" id="ARBA00004370"/>
    </source>
</evidence>
<evidence type="ECO:0000313" key="8">
    <source>
        <dbReference type="Proteomes" id="UP000217994"/>
    </source>
</evidence>
<name>A0A2A4FAA5_9BURK</name>
<comment type="caution">
    <text evidence="7">The sequence shown here is derived from an EMBL/GenBank/DDBJ whole genome shotgun (WGS) entry which is preliminary data.</text>
</comment>
<feature type="compositionally biased region" description="Low complexity" evidence="4">
    <location>
        <begin position="136"/>
        <end position="151"/>
    </location>
</feature>
<keyword evidence="3" id="KW-0472">Membrane</keyword>
<dbReference type="GO" id="GO:0009306">
    <property type="term" value="P:protein secretion"/>
    <property type="evidence" value="ECO:0007669"/>
    <property type="project" value="InterPro"/>
</dbReference>
<dbReference type="PANTHER" id="PTHR30332:SF24">
    <property type="entry name" value="SECRETIN GSPD-RELATED"/>
    <property type="match status" value="1"/>
</dbReference>
<dbReference type="PANTHER" id="PTHR30332">
    <property type="entry name" value="PROBABLE GENERAL SECRETION PATHWAY PROTEIN D"/>
    <property type="match status" value="1"/>
</dbReference>
<evidence type="ECO:0000256" key="2">
    <source>
        <dbReference type="ARBA" id="ARBA00022729"/>
    </source>
</evidence>
<feature type="compositionally biased region" description="Low complexity" evidence="4">
    <location>
        <begin position="238"/>
        <end position="258"/>
    </location>
</feature>
<feature type="domain" description="Secretin N-terminal" evidence="6">
    <location>
        <begin position="226"/>
        <end position="298"/>
    </location>
</feature>
<evidence type="ECO:0000259" key="6">
    <source>
        <dbReference type="Pfam" id="PF07655"/>
    </source>
</evidence>
<evidence type="ECO:0000256" key="3">
    <source>
        <dbReference type="ARBA" id="ARBA00023136"/>
    </source>
</evidence>
<feature type="region of interest" description="Disordered" evidence="4">
    <location>
        <begin position="130"/>
        <end position="151"/>
    </location>
</feature>
<accession>A0A2A4FAA5</accession>
<dbReference type="InterPro" id="IPR013359">
    <property type="entry name" value="Pilus_4B_PilN"/>
</dbReference>
<evidence type="ECO:0000313" key="7">
    <source>
        <dbReference type="EMBL" id="PCE30065.1"/>
    </source>
</evidence>
<protein>
    <submittedName>
        <fullName evidence="7">Type IVB pilus formation outer membrane protein, R64 PilN family</fullName>
    </submittedName>
</protein>
<organism evidence="7 8">
    <name type="scientific">Burkholderia ubonensis subsp. mesacidophila</name>
    <dbReference type="NCBI Taxonomy" id="265293"/>
    <lineage>
        <taxon>Bacteria</taxon>
        <taxon>Pseudomonadati</taxon>
        <taxon>Pseudomonadota</taxon>
        <taxon>Betaproteobacteria</taxon>
        <taxon>Burkholderiales</taxon>
        <taxon>Burkholderiaceae</taxon>
        <taxon>Burkholderia</taxon>
        <taxon>Burkholderia cepacia complex</taxon>
    </lineage>
</organism>